<evidence type="ECO:0000313" key="4">
    <source>
        <dbReference type="Proteomes" id="UP000748025"/>
    </source>
</evidence>
<organism evidence="3 4">
    <name type="scientific">Claviceps pusilla</name>
    <dbReference type="NCBI Taxonomy" id="123648"/>
    <lineage>
        <taxon>Eukaryota</taxon>
        <taxon>Fungi</taxon>
        <taxon>Dikarya</taxon>
        <taxon>Ascomycota</taxon>
        <taxon>Pezizomycotina</taxon>
        <taxon>Sordariomycetes</taxon>
        <taxon>Hypocreomycetidae</taxon>
        <taxon>Hypocreales</taxon>
        <taxon>Clavicipitaceae</taxon>
        <taxon>Claviceps</taxon>
    </lineage>
</organism>
<keyword evidence="1" id="KW-1133">Transmembrane helix</keyword>
<keyword evidence="2" id="KW-0732">Signal</keyword>
<dbReference type="Proteomes" id="UP000748025">
    <property type="component" value="Unassembled WGS sequence"/>
</dbReference>
<feature type="signal peptide" evidence="2">
    <location>
        <begin position="1"/>
        <end position="21"/>
    </location>
</feature>
<feature type="chain" id="PRO_5040331618" description="Tat pathway signal sequence" evidence="2">
    <location>
        <begin position="22"/>
        <end position="428"/>
    </location>
</feature>
<evidence type="ECO:0008006" key="5">
    <source>
        <dbReference type="Google" id="ProtNLM"/>
    </source>
</evidence>
<reference evidence="3" key="1">
    <citation type="journal article" date="2020" name="bioRxiv">
        <title>Whole genome comparisons of ergot fungi reveals the divergence and evolution of species within the genus Claviceps are the result of varying mechanisms driving genome evolution and host range expansion.</title>
        <authorList>
            <person name="Wyka S.A."/>
            <person name="Mondo S.J."/>
            <person name="Liu M."/>
            <person name="Dettman J."/>
            <person name="Nalam V."/>
            <person name="Broders K.D."/>
        </authorList>
    </citation>
    <scope>NUCLEOTIDE SEQUENCE</scope>
    <source>
        <strain evidence="3">CCC 602</strain>
    </source>
</reference>
<sequence length="428" mass="46704">MSRWSAAATAVAFLLPAIIMAQTVDYSQTSELAFYTGTRTEQPPRETGPPSGVYHSYASKITLTGANNSSSMVTTSTSAATLSTGANATSATTSPAPQNTQPCNKHVEFCTRKYSNITNVGCHNSPFVRPGNSGSNQEVDVTTQLNDGVRFLQAQIQWPGNGTGTIPHFCHTSCDLLDAGPIYEWLGRVREWVDQHPFDVVTILLGNGNYSDPSLYVPFIEQSGITKYVYSPPYLPMALEDWPTLEEMILKGQRVVMFLDYQANQTMYPWLMDEFSQAWETPFDPVDNSFPCTVQRPPDLSKEAAKDRLYIMNHNLNVEFKVFGLSLLVPAVSLINETNGVNGTGSVGLAANNCRADWGRAPNVLNVDYFNYGSPKPCSVFAAAAAVNNVTYDWSRPCGEASAAPVLMIHSLWVSFVAMMVVALLAGS</sequence>
<dbReference type="SUPFAM" id="SSF51695">
    <property type="entry name" value="PLC-like phosphodiesterases"/>
    <property type="match status" value="1"/>
</dbReference>
<gene>
    <name evidence="3" type="ORF">E4U43_003202</name>
</gene>
<keyword evidence="1" id="KW-0472">Membrane</keyword>
<dbReference type="PANTHER" id="PTHR13593:SF140">
    <property type="entry name" value="PLC-LIKE PHOSPHODIESTERASE"/>
    <property type="match status" value="1"/>
</dbReference>
<dbReference type="EMBL" id="SRPW01002215">
    <property type="protein sequence ID" value="KAG5994636.1"/>
    <property type="molecule type" value="Genomic_DNA"/>
</dbReference>
<keyword evidence="4" id="KW-1185">Reference proteome</keyword>
<protein>
    <recommendedName>
        <fullName evidence="5">Tat pathway signal sequence</fullName>
    </recommendedName>
</protein>
<dbReference type="InterPro" id="IPR017946">
    <property type="entry name" value="PLC-like_Pdiesterase_TIM-brl"/>
</dbReference>
<keyword evidence="1" id="KW-0812">Transmembrane</keyword>
<dbReference type="GO" id="GO:0006629">
    <property type="term" value="P:lipid metabolic process"/>
    <property type="evidence" value="ECO:0007669"/>
    <property type="project" value="InterPro"/>
</dbReference>
<name>A0A9P7N7K3_9HYPO</name>
<evidence type="ECO:0000256" key="1">
    <source>
        <dbReference type="SAM" id="Phobius"/>
    </source>
</evidence>
<dbReference type="AlphaFoldDB" id="A0A9P7N7K3"/>
<dbReference type="PANTHER" id="PTHR13593">
    <property type="match status" value="1"/>
</dbReference>
<comment type="caution">
    <text evidence="3">The sequence shown here is derived from an EMBL/GenBank/DDBJ whole genome shotgun (WGS) entry which is preliminary data.</text>
</comment>
<dbReference type="OrthoDB" id="7984201at2759"/>
<dbReference type="Gene3D" id="3.20.20.190">
    <property type="entry name" value="Phosphatidylinositol (PI) phosphodiesterase"/>
    <property type="match status" value="1"/>
</dbReference>
<evidence type="ECO:0000256" key="2">
    <source>
        <dbReference type="SAM" id="SignalP"/>
    </source>
</evidence>
<accession>A0A9P7N7K3</accession>
<proteinExistence type="predicted"/>
<dbReference type="InterPro" id="IPR051057">
    <property type="entry name" value="PI-PLC_domain"/>
</dbReference>
<evidence type="ECO:0000313" key="3">
    <source>
        <dbReference type="EMBL" id="KAG5994636.1"/>
    </source>
</evidence>
<feature type="transmembrane region" description="Helical" evidence="1">
    <location>
        <begin position="406"/>
        <end position="426"/>
    </location>
</feature>
<dbReference type="Pfam" id="PF26146">
    <property type="entry name" value="PI-PLC_X"/>
    <property type="match status" value="1"/>
</dbReference>
<dbReference type="GO" id="GO:0008081">
    <property type="term" value="F:phosphoric diester hydrolase activity"/>
    <property type="evidence" value="ECO:0007669"/>
    <property type="project" value="InterPro"/>
</dbReference>